<evidence type="ECO:0000256" key="1">
    <source>
        <dbReference type="ARBA" id="ARBA00004713"/>
    </source>
</evidence>
<dbReference type="PANTHER" id="PTHR42755:SF1">
    <property type="entry name" value="3-DEOXY-D-MANNO-OCTULOSONIC ACID TRANSFERASE, MITOCHONDRIAL-RELATED"/>
    <property type="match status" value="1"/>
</dbReference>
<comment type="function">
    <text evidence="8">Involved in lipopolysaccharide (LPS) biosynthesis. Catalyzes the transfer of 3-deoxy-D-manno-octulosonate (Kdo) residue(s) from CMP-Kdo to lipid IV(A), the tetraacyldisaccharide-1,4'-bisphosphate precursor of lipid A.</text>
</comment>
<accession>A0A9J6ZPS4</accession>
<comment type="subcellular location">
    <subcellularLocation>
        <location evidence="8">Cell membrane</location>
    </subcellularLocation>
</comment>
<keyword evidence="8" id="KW-0448">Lipopolysaccharide biosynthesis</keyword>
<comment type="catalytic activity">
    <reaction evidence="6 8">
        <text>lipid IVA (E. coli) + CMP-3-deoxy-beta-D-manno-octulosonate = alpha-Kdo-(2-&gt;6)-lipid IVA (E. coli) + CMP + H(+)</text>
        <dbReference type="Rhea" id="RHEA:28066"/>
        <dbReference type="ChEBI" id="CHEBI:15378"/>
        <dbReference type="ChEBI" id="CHEBI:58603"/>
        <dbReference type="ChEBI" id="CHEBI:60364"/>
        <dbReference type="ChEBI" id="CHEBI:60377"/>
        <dbReference type="ChEBI" id="CHEBI:85987"/>
        <dbReference type="EC" id="2.4.99.12"/>
    </reaction>
</comment>
<dbReference type="SUPFAM" id="SSF53756">
    <property type="entry name" value="UDP-Glycosyltransferase/glycogen phosphorylase"/>
    <property type="match status" value="1"/>
</dbReference>
<dbReference type="GO" id="GO:0005886">
    <property type="term" value="C:plasma membrane"/>
    <property type="evidence" value="ECO:0007669"/>
    <property type="project" value="UniProtKB-SubCell"/>
</dbReference>
<dbReference type="Pfam" id="PF04413">
    <property type="entry name" value="Glycos_transf_N"/>
    <property type="match status" value="1"/>
</dbReference>
<dbReference type="Gene3D" id="3.40.50.2000">
    <property type="entry name" value="Glycogen Phosphorylase B"/>
    <property type="match status" value="1"/>
</dbReference>
<feature type="domain" description="3-deoxy-D-manno-octulosonic-acid transferase N-terminal" evidence="9">
    <location>
        <begin position="47"/>
        <end position="205"/>
    </location>
</feature>
<dbReference type="InterPro" id="IPR038107">
    <property type="entry name" value="Glycos_transf_N_sf"/>
</dbReference>
<protein>
    <recommendedName>
        <fullName evidence="3 8">3-deoxy-D-manno-octulosonic acid transferase</fullName>
        <shortName evidence="8">Kdo transferase</shortName>
        <ecNumber evidence="2 8">2.4.99.12</ecNumber>
    </recommendedName>
    <alternativeName>
        <fullName evidence="5 8">Lipid IV(A) 3-deoxy-D-manno-octulosonic acid transferase</fullName>
    </alternativeName>
</protein>
<dbReference type="GO" id="GO:0009245">
    <property type="term" value="P:lipid A biosynthetic process"/>
    <property type="evidence" value="ECO:0007669"/>
    <property type="project" value="TreeGrafter"/>
</dbReference>
<dbReference type="Proteomes" id="UP001056426">
    <property type="component" value="Chromosome"/>
</dbReference>
<reference evidence="10" key="2">
    <citation type="submission" date="2022-06" db="EMBL/GenBank/DDBJ databases">
        <title>Xiashengella guii gen. nov. sp. nov., a bacterium isolated form anaerobic digestion tank.</title>
        <authorList>
            <person name="Huang H."/>
        </authorList>
    </citation>
    <scope>NUCLEOTIDE SEQUENCE</scope>
    <source>
        <strain evidence="10">Ai-910</strain>
    </source>
</reference>
<dbReference type="GO" id="GO:0043842">
    <property type="term" value="F:Kdo transferase activity"/>
    <property type="evidence" value="ECO:0007669"/>
    <property type="project" value="UniProtKB-EC"/>
</dbReference>
<evidence type="ECO:0000256" key="5">
    <source>
        <dbReference type="ARBA" id="ARBA00031445"/>
    </source>
</evidence>
<evidence type="ECO:0000256" key="2">
    <source>
        <dbReference type="ARBA" id="ARBA00012621"/>
    </source>
</evidence>
<dbReference type="InterPro" id="IPR007507">
    <property type="entry name" value="Glycos_transf_N"/>
</dbReference>
<comment type="pathway">
    <text evidence="1 8">Bacterial outer membrane biogenesis; LPS core biosynthesis.</text>
</comment>
<evidence type="ECO:0000256" key="8">
    <source>
        <dbReference type="RuleBase" id="RU365103"/>
    </source>
</evidence>
<evidence type="ECO:0000256" key="4">
    <source>
        <dbReference type="ARBA" id="ARBA00022679"/>
    </source>
</evidence>
<proteinExistence type="inferred from homology"/>
<dbReference type="EMBL" id="CP098400">
    <property type="protein sequence ID" value="URW79627.1"/>
    <property type="molecule type" value="Genomic_DNA"/>
</dbReference>
<dbReference type="KEGG" id="alkq:M9189_12270"/>
<dbReference type="InterPro" id="IPR039901">
    <property type="entry name" value="Kdotransferase"/>
</dbReference>
<evidence type="ECO:0000256" key="3">
    <source>
        <dbReference type="ARBA" id="ARBA00019077"/>
    </source>
</evidence>
<evidence type="ECO:0000256" key="6">
    <source>
        <dbReference type="ARBA" id="ARBA00049183"/>
    </source>
</evidence>
<keyword evidence="11" id="KW-1185">Reference proteome</keyword>
<dbReference type="AlphaFoldDB" id="A0A9J6ZPS4"/>
<evidence type="ECO:0000313" key="11">
    <source>
        <dbReference type="Proteomes" id="UP001056426"/>
    </source>
</evidence>
<dbReference type="RefSeq" id="WP_250723621.1">
    <property type="nucleotide sequence ID" value="NZ_CP098400.1"/>
</dbReference>
<gene>
    <name evidence="10" type="ORF">M9189_12270</name>
</gene>
<evidence type="ECO:0000313" key="10">
    <source>
        <dbReference type="EMBL" id="URW79627.1"/>
    </source>
</evidence>
<dbReference type="GO" id="GO:0009244">
    <property type="term" value="P:lipopolysaccharide core region biosynthetic process"/>
    <property type="evidence" value="ECO:0007669"/>
    <property type="project" value="UniProtKB-UniRule"/>
</dbReference>
<organism evidence="10 11">
    <name type="scientific">Xiashengella succiniciproducens</name>
    <dbReference type="NCBI Taxonomy" id="2949635"/>
    <lineage>
        <taxon>Bacteria</taxon>
        <taxon>Pseudomonadati</taxon>
        <taxon>Bacteroidota</taxon>
        <taxon>Bacteroidia</taxon>
        <taxon>Marinilabiliales</taxon>
        <taxon>Marinilabiliaceae</taxon>
        <taxon>Xiashengella</taxon>
    </lineage>
</organism>
<name>A0A9J6ZPS4_9BACT</name>
<keyword evidence="8" id="KW-1003">Cell membrane</keyword>
<keyword evidence="4 8" id="KW-0808">Transferase</keyword>
<evidence type="ECO:0000259" key="9">
    <source>
        <dbReference type="Pfam" id="PF04413"/>
    </source>
</evidence>
<evidence type="ECO:0000256" key="7">
    <source>
        <dbReference type="PIRSR" id="PIRSR639901-1"/>
    </source>
</evidence>
<keyword evidence="8" id="KW-0472">Membrane</keyword>
<reference evidence="10" key="1">
    <citation type="submission" date="2022-05" db="EMBL/GenBank/DDBJ databases">
        <authorList>
            <person name="Sun X."/>
        </authorList>
    </citation>
    <scope>NUCLEOTIDE SEQUENCE</scope>
    <source>
        <strain evidence="10">Ai-910</strain>
    </source>
</reference>
<dbReference type="EC" id="2.4.99.12" evidence="2 8"/>
<dbReference type="Gene3D" id="3.40.50.11720">
    <property type="entry name" value="3-Deoxy-D-manno-octulosonic-acid transferase, N-terminal domain"/>
    <property type="match status" value="1"/>
</dbReference>
<dbReference type="PANTHER" id="PTHR42755">
    <property type="entry name" value="3-DEOXY-MANNO-OCTULOSONATE CYTIDYLYLTRANSFERASE"/>
    <property type="match status" value="1"/>
</dbReference>
<feature type="active site" description="Proton acceptor" evidence="7">
    <location>
        <position position="59"/>
    </location>
</feature>
<comment type="similarity">
    <text evidence="8">Belongs to the glycosyltransferase group 1 family.</text>
</comment>
<sequence>MHLFYNLGIALFDLAVSLAAPFSKRAALLVKGRKTVWDTLGGVSLEGDVIWVHCASLGEFEQGRPLIEAIRKKNPSYKIVLSFYSPSGYEVRKNYKEADVVCYLPSDTRANAKRFISTVNPRMVFFVKYEYWYNYFRELKEVGTPLYLVSAIFRKDQIFFKWYGGWFRKILNNVKCFYIQDEKSAALLDGIGIKAYIVAGDTRFDRVAAIAAAANPIPVVENFATGAKVLVAGSTWPADEQIIASYINNSAKDVKLIIAPHMVDESHVQQLERRFALPVCRYTKVKGEIGADVRVLIIDTIGLLSAIYRYGSVAYLGGGFGKGIHNTLEAATYGMPVIFGPRHLKFKEAIDLKEKGAGFSINDSVEFGNLMERLWDDENKDYLKKSGEAALEYVQSMCGATEEILKLID</sequence>